<reference evidence="1" key="1">
    <citation type="journal article" date="2021" name="Proc. Natl. Acad. Sci. U.S.A.">
        <title>A Catalog of Tens of Thousands of Viruses from Human Metagenomes Reveals Hidden Associations with Chronic Diseases.</title>
        <authorList>
            <person name="Tisza M.J."/>
            <person name="Buck C.B."/>
        </authorList>
    </citation>
    <scope>NUCLEOTIDE SEQUENCE</scope>
    <source>
        <strain evidence="1">Ct8Lf7</strain>
    </source>
</reference>
<protein>
    <submittedName>
        <fullName evidence="1">Uncharacterized protein</fullName>
    </submittedName>
</protein>
<sequence length="33" mass="3828">MGIYFSNKPSGKVFKVFTISSFYFFPFKKSPIS</sequence>
<name>A0A8S5S1F7_9CAUD</name>
<accession>A0A8S5S1F7</accession>
<evidence type="ECO:0000313" key="1">
    <source>
        <dbReference type="EMBL" id="DAF44635.1"/>
    </source>
</evidence>
<dbReference type="EMBL" id="BK032511">
    <property type="protein sequence ID" value="DAF44635.1"/>
    <property type="molecule type" value="Genomic_DNA"/>
</dbReference>
<organism evidence="1">
    <name type="scientific">Podoviridae sp. ct8Lf7</name>
    <dbReference type="NCBI Taxonomy" id="2827723"/>
    <lineage>
        <taxon>Viruses</taxon>
        <taxon>Duplodnaviria</taxon>
        <taxon>Heunggongvirae</taxon>
        <taxon>Uroviricota</taxon>
        <taxon>Caudoviricetes</taxon>
    </lineage>
</organism>
<proteinExistence type="predicted"/>